<dbReference type="EMBL" id="FNDJ01000010">
    <property type="protein sequence ID" value="SDJ39602.1"/>
    <property type="molecule type" value="Genomic_DNA"/>
</dbReference>
<keyword evidence="1" id="KW-0812">Transmembrane</keyword>
<dbReference type="Proteomes" id="UP000199202">
    <property type="component" value="Unassembled WGS sequence"/>
</dbReference>
<keyword evidence="1" id="KW-1133">Transmembrane helix</keyword>
<name>A0A1G8TDB9_9ACTN</name>
<sequence length="160" mass="16520">MIETAPAIASAAAGGDRPMVGSYDTREQAREAVAFLADNGIPAHRVGIVGENLRLMEDVLGRMTTPRAAGMGAALGAWFGLPSSLMVLLVAGPWAALLAGMAFGALLGAAFGVTAYWTARGRGDLVTNQSLVAARYAVVADVAIADDARNLLIKHGWRTG</sequence>
<keyword evidence="4" id="KW-1185">Reference proteome</keyword>
<dbReference type="Pfam" id="PF11181">
    <property type="entry name" value="YflT"/>
    <property type="match status" value="1"/>
</dbReference>
<protein>
    <recommendedName>
        <fullName evidence="2">General stress protein 17M-like domain-containing protein</fullName>
    </recommendedName>
</protein>
<evidence type="ECO:0000256" key="1">
    <source>
        <dbReference type="SAM" id="Phobius"/>
    </source>
</evidence>
<evidence type="ECO:0000313" key="3">
    <source>
        <dbReference type="EMBL" id="SDJ39602.1"/>
    </source>
</evidence>
<accession>A0A1G8TDB9</accession>
<dbReference type="STRING" id="633440.SAMN05421869_110152"/>
<feature type="transmembrane region" description="Helical" evidence="1">
    <location>
        <begin position="97"/>
        <end position="119"/>
    </location>
</feature>
<feature type="transmembrane region" description="Helical" evidence="1">
    <location>
        <begin position="72"/>
        <end position="91"/>
    </location>
</feature>
<dbReference type="OrthoDB" id="3381462at2"/>
<proteinExistence type="predicted"/>
<dbReference type="InterPro" id="IPR025889">
    <property type="entry name" value="GSP17M-like_dom"/>
</dbReference>
<organism evidence="3 4">
    <name type="scientific">Nonomuraea jiangxiensis</name>
    <dbReference type="NCBI Taxonomy" id="633440"/>
    <lineage>
        <taxon>Bacteria</taxon>
        <taxon>Bacillati</taxon>
        <taxon>Actinomycetota</taxon>
        <taxon>Actinomycetes</taxon>
        <taxon>Streptosporangiales</taxon>
        <taxon>Streptosporangiaceae</taxon>
        <taxon>Nonomuraea</taxon>
    </lineage>
</organism>
<gene>
    <name evidence="3" type="ORF">SAMN05421869_110152</name>
</gene>
<dbReference type="AlphaFoldDB" id="A0A1G8TDB9"/>
<reference evidence="3 4" key="1">
    <citation type="submission" date="2016-10" db="EMBL/GenBank/DDBJ databases">
        <authorList>
            <person name="de Groot N.N."/>
        </authorList>
    </citation>
    <scope>NUCLEOTIDE SEQUENCE [LARGE SCALE GENOMIC DNA]</scope>
    <source>
        <strain evidence="3 4">CGMCC 4.6533</strain>
    </source>
</reference>
<evidence type="ECO:0000313" key="4">
    <source>
        <dbReference type="Proteomes" id="UP000199202"/>
    </source>
</evidence>
<feature type="domain" description="General stress protein 17M-like" evidence="2">
    <location>
        <begin position="18"/>
        <end position="86"/>
    </location>
</feature>
<evidence type="ECO:0000259" key="2">
    <source>
        <dbReference type="Pfam" id="PF11181"/>
    </source>
</evidence>
<dbReference type="RefSeq" id="WP_090934435.1">
    <property type="nucleotide sequence ID" value="NZ_FNDJ01000010.1"/>
</dbReference>
<keyword evidence="1" id="KW-0472">Membrane</keyword>